<dbReference type="Proteomes" id="UP000450012">
    <property type="component" value="Unassembled WGS sequence"/>
</dbReference>
<keyword evidence="1" id="KW-1133">Transmembrane helix</keyword>
<evidence type="ECO:0000313" key="2">
    <source>
        <dbReference type="EMBL" id="MYM66247.1"/>
    </source>
</evidence>
<dbReference type="RefSeq" id="WP_161012846.1">
    <property type="nucleotide sequence ID" value="NZ_WWCK01000002.1"/>
</dbReference>
<gene>
    <name evidence="2" type="ORF">GTP45_05280</name>
</gene>
<evidence type="ECO:0008006" key="4">
    <source>
        <dbReference type="Google" id="ProtNLM"/>
    </source>
</evidence>
<keyword evidence="3" id="KW-1185">Reference proteome</keyword>
<proteinExistence type="predicted"/>
<evidence type="ECO:0000313" key="3">
    <source>
        <dbReference type="Proteomes" id="UP000450012"/>
    </source>
</evidence>
<evidence type="ECO:0000256" key="1">
    <source>
        <dbReference type="SAM" id="Phobius"/>
    </source>
</evidence>
<sequence>MSVKFDEEKTEAYHWRMNTEARIKQLETDDLTHKVDLTYLKANCATKADIAKLEGEFGKFQAEMKAQLAEAKASIIQWSVTAIFIAQLLPALLKIFLPG</sequence>
<name>A0A7X4KAT1_9BURK</name>
<accession>A0A7X4KAT1</accession>
<feature type="transmembrane region" description="Helical" evidence="1">
    <location>
        <begin position="75"/>
        <end position="97"/>
    </location>
</feature>
<dbReference type="AlphaFoldDB" id="A0A7X4KAT1"/>
<organism evidence="2 3">
    <name type="scientific">Duganella rivi</name>
    <dbReference type="NCBI Taxonomy" id="2666083"/>
    <lineage>
        <taxon>Bacteria</taxon>
        <taxon>Pseudomonadati</taxon>
        <taxon>Pseudomonadota</taxon>
        <taxon>Betaproteobacteria</taxon>
        <taxon>Burkholderiales</taxon>
        <taxon>Oxalobacteraceae</taxon>
        <taxon>Telluria group</taxon>
        <taxon>Duganella</taxon>
    </lineage>
</organism>
<keyword evidence="1" id="KW-0812">Transmembrane</keyword>
<keyword evidence="1" id="KW-0472">Membrane</keyword>
<comment type="caution">
    <text evidence="2">The sequence shown here is derived from an EMBL/GenBank/DDBJ whole genome shotgun (WGS) entry which is preliminary data.</text>
</comment>
<reference evidence="2 3" key="1">
    <citation type="submission" date="2019-12" db="EMBL/GenBank/DDBJ databases">
        <title>Novel species isolated from a subtropical stream in China.</title>
        <authorList>
            <person name="Lu H."/>
        </authorList>
    </citation>
    <scope>NUCLEOTIDE SEQUENCE [LARGE SCALE GENOMIC DNA]</scope>
    <source>
        <strain evidence="2 3">FT55W</strain>
    </source>
</reference>
<protein>
    <recommendedName>
        <fullName evidence="4">DUF1640 domain-containing protein</fullName>
    </recommendedName>
</protein>
<dbReference type="EMBL" id="WWCK01000002">
    <property type="protein sequence ID" value="MYM66247.1"/>
    <property type="molecule type" value="Genomic_DNA"/>
</dbReference>